<dbReference type="GO" id="GO:0008610">
    <property type="term" value="P:lipid biosynthetic process"/>
    <property type="evidence" value="ECO:0007669"/>
    <property type="project" value="TreeGrafter"/>
</dbReference>
<dbReference type="RefSeq" id="WP_054064571.1">
    <property type="nucleotide sequence ID" value="NZ_JSYZ01000028.1"/>
</dbReference>
<dbReference type="STRING" id="50340.PF66_05927"/>
<dbReference type="Pfam" id="PF00975">
    <property type="entry name" value="Thioesterase"/>
    <property type="match status" value="1"/>
</dbReference>
<accession>A0A0N0E1D3</accession>
<dbReference type="Gene3D" id="3.40.50.1820">
    <property type="entry name" value="alpha/beta hydrolase"/>
    <property type="match status" value="1"/>
</dbReference>
<dbReference type="Proteomes" id="UP000037931">
    <property type="component" value="Unassembled WGS sequence"/>
</dbReference>
<dbReference type="EMBL" id="JSYZ01000028">
    <property type="protein sequence ID" value="KPA87544.1"/>
    <property type="molecule type" value="Genomic_DNA"/>
</dbReference>
<dbReference type="InterPro" id="IPR029058">
    <property type="entry name" value="AB_hydrolase_fold"/>
</dbReference>
<comment type="similarity">
    <text evidence="1">Belongs to the thioesterase family.</text>
</comment>
<dbReference type="InterPro" id="IPR012223">
    <property type="entry name" value="TEII"/>
</dbReference>
<evidence type="ECO:0000256" key="1">
    <source>
        <dbReference type="ARBA" id="ARBA00007169"/>
    </source>
</evidence>
<gene>
    <name evidence="4" type="ORF">PF66_05927</name>
</gene>
<dbReference type="PATRIC" id="fig|50340.43.peg.3644"/>
<evidence type="ECO:0000313" key="5">
    <source>
        <dbReference type="Proteomes" id="UP000037931"/>
    </source>
</evidence>
<evidence type="ECO:0000259" key="3">
    <source>
        <dbReference type="SMART" id="SM00824"/>
    </source>
</evidence>
<sequence>MKLTFEALGGQSPSPVHLFIFPHAGGQPATYRSLAEHLGTAVQVSAMLYPGRGRRMFEPLPGSIAELAEEALAALPRNQQLVLLGHSMGGFVAHALAARLCEQGRPPARLLLSSVRAPHLTPHRCLAGHSDEAFATALLELGGIAPQLLRDAEARALFLPMLRADFALAEAHRAHPTKPLDCAVSLFHGRDDEHVPLADLERWRDWAAIDQLHLQPGGHFHLLQQVAEFVGSVGPLAPANLAVHTASRNVHLR</sequence>
<proteinExistence type="inferred from homology"/>
<evidence type="ECO:0000256" key="2">
    <source>
        <dbReference type="ARBA" id="ARBA00022801"/>
    </source>
</evidence>
<dbReference type="InterPro" id="IPR001031">
    <property type="entry name" value="Thioesterase"/>
</dbReference>
<organism evidence="4 5">
    <name type="scientific">Pseudomonas asplenii</name>
    <dbReference type="NCBI Taxonomy" id="53407"/>
    <lineage>
        <taxon>Bacteria</taxon>
        <taxon>Pseudomonadati</taxon>
        <taxon>Pseudomonadota</taxon>
        <taxon>Gammaproteobacteria</taxon>
        <taxon>Pseudomonadales</taxon>
        <taxon>Pseudomonadaceae</taxon>
        <taxon>Pseudomonas</taxon>
    </lineage>
</organism>
<reference evidence="4 5" key="1">
    <citation type="journal article" date="2015" name="PLoS ONE">
        <title>Rice-Infecting Pseudomonas Genomes Are Highly Accessorized and Harbor Multiple Putative Virulence Mechanisms to Cause Sheath Brown Rot.</title>
        <authorList>
            <person name="Quibod I.L."/>
            <person name="Grande G."/>
            <person name="Oreiro E.G."/>
            <person name="Borja F.N."/>
            <person name="Dossa G.S."/>
            <person name="Mauleon R."/>
            <person name="Cruz C.V."/>
            <person name="Oliva R."/>
        </authorList>
    </citation>
    <scope>NUCLEOTIDE SEQUENCE [LARGE SCALE GENOMIC DNA]</scope>
    <source>
        <strain evidence="4 5">IRRI 6609</strain>
    </source>
</reference>
<keyword evidence="5" id="KW-1185">Reference proteome</keyword>
<protein>
    <submittedName>
        <fullName evidence="4">Putative thioesterase involved in non-ribosomal peptide biosynthesis</fullName>
    </submittedName>
</protein>
<dbReference type="PANTHER" id="PTHR11487">
    <property type="entry name" value="THIOESTERASE"/>
    <property type="match status" value="1"/>
</dbReference>
<comment type="caution">
    <text evidence="4">The sequence shown here is derived from an EMBL/GenBank/DDBJ whole genome shotgun (WGS) entry which is preliminary data.</text>
</comment>
<dbReference type="AlphaFoldDB" id="A0A0N0E1D3"/>
<evidence type="ECO:0000313" key="4">
    <source>
        <dbReference type="EMBL" id="KPA87544.1"/>
    </source>
</evidence>
<dbReference type="SUPFAM" id="SSF53474">
    <property type="entry name" value="alpha/beta-Hydrolases"/>
    <property type="match status" value="1"/>
</dbReference>
<name>A0A0N0E1D3_9PSED</name>
<keyword evidence="2" id="KW-0378">Hydrolase</keyword>
<dbReference type="SMART" id="SM00824">
    <property type="entry name" value="PKS_TE"/>
    <property type="match status" value="1"/>
</dbReference>
<dbReference type="OrthoDB" id="8480037at2"/>
<feature type="domain" description="Thioesterase TesA-like" evidence="3">
    <location>
        <begin position="22"/>
        <end position="230"/>
    </location>
</feature>
<dbReference type="GO" id="GO:0016787">
    <property type="term" value="F:hydrolase activity"/>
    <property type="evidence" value="ECO:0007669"/>
    <property type="project" value="UniProtKB-KW"/>
</dbReference>
<dbReference type="PANTHER" id="PTHR11487:SF0">
    <property type="entry name" value="S-ACYL FATTY ACID SYNTHASE THIOESTERASE, MEDIUM CHAIN"/>
    <property type="match status" value="1"/>
</dbReference>
<dbReference type="InterPro" id="IPR020802">
    <property type="entry name" value="TesA-like"/>
</dbReference>